<keyword evidence="6 10" id="KW-0865">Zymogen</keyword>
<evidence type="ECO:0000256" key="6">
    <source>
        <dbReference type="ARBA" id="ARBA00023145"/>
    </source>
</evidence>
<dbReference type="Gene3D" id="3.60.90.10">
    <property type="entry name" value="S-adenosylmethionine decarboxylase"/>
    <property type="match status" value="1"/>
</dbReference>
<evidence type="ECO:0000313" key="11">
    <source>
        <dbReference type="EMBL" id="CDI02236.1"/>
    </source>
</evidence>
<feature type="chain" id="PRO_5023574370" description="S-adenosylmethionine decarboxylase beta chain" evidence="10">
    <location>
        <begin position="1"/>
        <end position="117"/>
    </location>
</feature>
<evidence type="ECO:0000256" key="2">
    <source>
        <dbReference type="ARBA" id="ARBA00022793"/>
    </source>
</evidence>
<dbReference type="RefSeq" id="WP_242434389.1">
    <property type="nucleotide sequence ID" value="NZ_CBTJ020000033.1"/>
</dbReference>
<dbReference type="GO" id="GO:0004014">
    <property type="term" value="F:adenosylmethionine decarboxylase activity"/>
    <property type="evidence" value="ECO:0007669"/>
    <property type="project" value="UniProtKB-UniRule"/>
</dbReference>
<dbReference type="PIRSF" id="PIRSF001356">
    <property type="entry name" value="SAM_decarboxylas"/>
    <property type="match status" value="1"/>
</dbReference>
<evidence type="ECO:0000256" key="4">
    <source>
        <dbReference type="ARBA" id="ARBA00023066"/>
    </source>
</evidence>
<feature type="active site" description="Proton acceptor; for processing activity" evidence="10">
    <location>
        <position position="123"/>
    </location>
</feature>
<accession>W6M3G7</accession>
<keyword evidence="4 10" id="KW-0745">Spermidine biosynthesis</keyword>
<dbReference type="UniPathway" id="UPA00331">
    <property type="reaction ID" value="UER00451"/>
</dbReference>
<evidence type="ECO:0000256" key="1">
    <source>
        <dbReference type="ARBA" id="ARBA00022691"/>
    </source>
</evidence>
<keyword evidence="9 10" id="KW-0670">Pyruvate</keyword>
<dbReference type="AlphaFoldDB" id="W6M3G7"/>
<keyword evidence="5 10" id="KW-0620">Polyamine biosynthesis</keyword>
<feature type="chain" id="PRO_5023574369" description="S-adenosylmethionine decarboxylase alpha chain" evidence="10">
    <location>
        <begin position="118"/>
        <end position="273"/>
    </location>
</feature>
<dbReference type="HAMAP" id="MF_00465">
    <property type="entry name" value="AdoMetDC_2"/>
    <property type="match status" value="1"/>
</dbReference>
<dbReference type="InterPro" id="IPR003826">
    <property type="entry name" value="AdoMetDC_fam_prok"/>
</dbReference>
<comment type="similarity">
    <text evidence="10">Belongs to the prokaryotic AdoMetDC family. Type 2 subfamily.</text>
</comment>
<dbReference type="EC" id="4.1.1.50" evidence="10"/>
<keyword evidence="8 10" id="KW-0704">Schiff base</keyword>
<proteinExistence type="inferred from homology"/>
<dbReference type="GO" id="GO:0008295">
    <property type="term" value="P:spermidine biosynthetic process"/>
    <property type="evidence" value="ECO:0007669"/>
    <property type="project" value="UniProtKB-UniRule"/>
</dbReference>
<dbReference type="Pfam" id="PF02675">
    <property type="entry name" value="AdoMet_dc"/>
    <property type="match status" value="1"/>
</dbReference>
<dbReference type="NCBIfam" id="TIGR03331">
    <property type="entry name" value="SAM_DCase_Eco"/>
    <property type="match status" value="1"/>
</dbReference>
<comment type="pathway">
    <text evidence="10">Amine and polyamine biosynthesis; S-adenosylmethioninamine biosynthesis; S-adenosylmethioninamine from S-adenosyl-L-methionine: step 1/1.</text>
</comment>
<comment type="function">
    <text evidence="10">Catalyzes the decarboxylation of S-adenosylmethionine to S-adenosylmethioninamine (dcAdoMet), the propylamine donor required for the synthesis of the polyamines spermine and spermidine from the diamine putrescine.</text>
</comment>
<reference evidence="11" key="2">
    <citation type="submission" date="2014-03" db="EMBL/GenBank/DDBJ databases">
        <title>Candidatus Competibacter-lineage genomes retrieved from metagenomes reveal functional metabolic diversity.</title>
        <authorList>
            <person name="McIlroy S.J."/>
            <person name="Albertsen M."/>
            <person name="Andresen E.K."/>
            <person name="Saunders A.M."/>
            <person name="Kristiansen R."/>
            <person name="Stokholm-Bjerregaard M."/>
            <person name="Nielsen K.L."/>
            <person name="Nielsen P.H."/>
        </authorList>
    </citation>
    <scope>NUCLEOTIDE SEQUENCE</scope>
    <source>
        <strain evidence="11">Run_A_D11</strain>
    </source>
</reference>
<evidence type="ECO:0000256" key="10">
    <source>
        <dbReference type="HAMAP-Rule" id="MF_00465"/>
    </source>
</evidence>
<feature type="active site" description="Schiff-base intermediate with substrate; via pyruvic acid" evidence="10">
    <location>
        <position position="118"/>
    </location>
</feature>
<keyword evidence="7 10" id="KW-0456">Lyase</keyword>
<evidence type="ECO:0000313" key="12">
    <source>
        <dbReference type="Proteomes" id="UP000035760"/>
    </source>
</evidence>
<comment type="cofactor">
    <cofactor evidence="10">
        <name>pyruvate</name>
        <dbReference type="ChEBI" id="CHEBI:15361"/>
    </cofactor>
    <text evidence="10">Binds 1 pyruvoyl group covalently per subunit.</text>
</comment>
<gene>
    <name evidence="10 11" type="primary">speD</name>
    <name evidence="11" type="ORF">BN873_270032</name>
</gene>
<evidence type="ECO:0000256" key="7">
    <source>
        <dbReference type="ARBA" id="ARBA00023239"/>
    </source>
</evidence>
<dbReference type="EMBL" id="CBTJ020000033">
    <property type="protein sequence ID" value="CDI02236.1"/>
    <property type="molecule type" value="Genomic_DNA"/>
</dbReference>
<feature type="site" description="Cleavage (non-hydrolytic); by autolysis" evidence="10">
    <location>
        <begin position="117"/>
        <end position="118"/>
    </location>
</feature>
<sequence>MITLRPTPKLPLQGFNNLTKTLSFNSYDIGYTSTTEQQECYLRYLDETYNAARLTDILSQVAKIIGATILNVARQDYEPHGASVTLLLAEQSVASEDLSHSAAPGPLPDAVVCHLDKSHITVHTYPESHPDNGIHTFRADIDVSTCGRISPLKALNYLMQCFAADIVVLDYRVRGFARDETGKKHFIDHQINSIQDYLSRDIRERYQCIDVNVSQEHLFHTKLLLKDFDLNDYLFSMDRQNMSPHEQAEIERQVRREMAEIFYGENLPKGWPI</sequence>
<comment type="catalytic activity">
    <reaction evidence="10">
        <text>S-adenosyl-L-methionine + H(+) = S-adenosyl 3-(methylsulfanyl)propylamine + CO2</text>
        <dbReference type="Rhea" id="RHEA:15981"/>
        <dbReference type="ChEBI" id="CHEBI:15378"/>
        <dbReference type="ChEBI" id="CHEBI:16526"/>
        <dbReference type="ChEBI" id="CHEBI:57443"/>
        <dbReference type="ChEBI" id="CHEBI:59789"/>
        <dbReference type="EC" id="4.1.1.50"/>
    </reaction>
</comment>
<evidence type="ECO:0000256" key="3">
    <source>
        <dbReference type="ARBA" id="ARBA00022813"/>
    </source>
</evidence>
<comment type="subunit">
    <text evidence="10">Heterooctamer of four alpha and four beta chains arranged as a tetramer of alpha/beta heterodimers.</text>
</comment>
<organism evidence="11 12">
    <name type="scientific">Candidatus Competibacter denitrificans Run_A_D11</name>
    <dbReference type="NCBI Taxonomy" id="1400863"/>
    <lineage>
        <taxon>Bacteria</taxon>
        <taxon>Pseudomonadati</taxon>
        <taxon>Pseudomonadota</taxon>
        <taxon>Gammaproteobacteria</taxon>
        <taxon>Candidatus Competibacteraceae</taxon>
        <taxon>Candidatus Competibacter</taxon>
    </lineage>
</organism>
<dbReference type="Proteomes" id="UP000035760">
    <property type="component" value="Unassembled WGS sequence"/>
</dbReference>
<dbReference type="InterPro" id="IPR009165">
    <property type="entry name" value="S-AdoMet_deCO2ase_bac"/>
</dbReference>
<dbReference type="PANTHER" id="PTHR33866">
    <property type="entry name" value="S-ADENOSYLMETHIONINE DECARBOXYLASE PROENZYME"/>
    <property type="match status" value="1"/>
</dbReference>
<feature type="active site" description="Proton donor; for catalytic activity" evidence="10">
    <location>
        <position position="146"/>
    </location>
</feature>
<dbReference type="SUPFAM" id="SSF56276">
    <property type="entry name" value="S-adenosylmethionine decarboxylase"/>
    <property type="match status" value="1"/>
</dbReference>
<comment type="PTM">
    <text evidence="10">Is synthesized initially as an inactive proenzyme. Formation of the active enzyme involves a self-maturation process in which the active site pyruvoyl group is generated from an internal serine residue via an autocatalytic post-translational modification. Two non-identical subunits are generated from the proenzyme in this reaction, and the pyruvate is formed at the N-terminus of the alpha chain, which is derived from the carboxyl end of the proenzyme. The post-translation cleavage follows an unusual pathway, termed non-hydrolytic serinolysis, in which the side chain hydroxyl group of the serine supplies its oxygen atom to form the C-terminus of the beta chain, while the remainder of the serine residue undergoes an oxidative deamination to produce ammonia and the pyruvoyl group blocking the N-terminus of the alpha chain.</text>
</comment>
<name>W6M3G7_9GAMM</name>
<keyword evidence="2 10" id="KW-0210">Decarboxylase</keyword>
<dbReference type="GO" id="GO:0005829">
    <property type="term" value="C:cytosol"/>
    <property type="evidence" value="ECO:0007669"/>
    <property type="project" value="TreeGrafter"/>
</dbReference>
<reference evidence="11" key="1">
    <citation type="submission" date="2013-07" db="EMBL/GenBank/DDBJ databases">
        <authorList>
            <person name="McIlroy S."/>
        </authorList>
    </citation>
    <scope>NUCLEOTIDE SEQUENCE [LARGE SCALE GENOMIC DNA]</scope>
    <source>
        <strain evidence="11">Run_A_D11</strain>
    </source>
</reference>
<comment type="caution">
    <text evidence="11">The sequence shown here is derived from an EMBL/GenBank/DDBJ whole genome shotgun (WGS) entry which is preliminary data.</text>
</comment>
<protein>
    <recommendedName>
        <fullName evidence="10">S-adenosylmethionine decarboxylase proenzyme</fullName>
        <shortName evidence="10">AdoMetDC</shortName>
        <shortName evidence="10">SAMDC</shortName>
        <ecNumber evidence="10">4.1.1.50</ecNumber>
    </recommendedName>
    <component>
        <recommendedName>
            <fullName evidence="10">S-adenosylmethionine decarboxylase beta chain</fullName>
        </recommendedName>
    </component>
    <component>
        <recommendedName>
            <fullName evidence="10">S-adenosylmethionine decarboxylase alpha chain</fullName>
        </recommendedName>
    </component>
</protein>
<keyword evidence="3 10" id="KW-0068">Autocatalytic cleavage</keyword>
<keyword evidence="12" id="KW-1185">Reference proteome</keyword>
<dbReference type="PANTHER" id="PTHR33866:SF1">
    <property type="entry name" value="S-ADENOSYLMETHIONINE DECARBOXYLASE PROENZYME"/>
    <property type="match status" value="1"/>
</dbReference>
<dbReference type="STRING" id="1400863.BN873_270032"/>
<evidence type="ECO:0000256" key="9">
    <source>
        <dbReference type="ARBA" id="ARBA00023317"/>
    </source>
</evidence>
<evidence type="ECO:0000256" key="8">
    <source>
        <dbReference type="ARBA" id="ARBA00023270"/>
    </source>
</evidence>
<dbReference type="InterPro" id="IPR016067">
    <property type="entry name" value="S-AdoMet_deCO2ase_core"/>
</dbReference>
<evidence type="ECO:0000256" key="5">
    <source>
        <dbReference type="ARBA" id="ARBA00023115"/>
    </source>
</evidence>
<keyword evidence="1 10" id="KW-0949">S-adenosyl-L-methionine</keyword>
<feature type="modified residue" description="Pyruvic acid (Ser); by autocatalysis" evidence="10">
    <location>
        <position position="118"/>
    </location>
</feature>